<dbReference type="EMBL" id="ML986621">
    <property type="protein sequence ID" value="KAF2263889.1"/>
    <property type="molecule type" value="Genomic_DNA"/>
</dbReference>
<feature type="region of interest" description="Disordered" evidence="1">
    <location>
        <begin position="646"/>
        <end position="672"/>
    </location>
</feature>
<dbReference type="Proteomes" id="UP000800093">
    <property type="component" value="Unassembled WGS sequence"/>
</dbReference>
<evidence type="ECO:0000313" key="2">
    <source>
        <dbReference type="EMBL" id="KAF2263889.1"/>
    </source>
</evidence>
<keyword evidence="3" id="KW-1185">Reference proteome</keyword>
<evidence type="ECO:0000313" key="3">
    <source>
        <dbReference type="Proteomes" id="UP000800093"/>
    </source>
</evidence>
<feature type="compositionally biased region" description="Polar residues" evidence="1">
    <location>
        <begin position="578"/>
        <end position="594"/>
    </location>
</feature>
<reference evidence="3" key="1">
    <citation type="journal article" date="2020" name="Stud. Mycol.">
        <title>101 Dothideomycetes genomes: A test case for predicting lifestyles and emergence of pathogens.</title>
        <authorList>
            <person name="Haridas S."/>
            <person name="Albert R."/>
            <person name="Binder M."/>
            <person name="Bloem J."/>
            <person name="LaButti K."/>
            <person name="Salamov A."/>
            <person name="Andreopoulos B."/>
            <person name="Baker S."/>
            <person name="Barry K."/>
            <person name="Bills G."/>
            <person name="Bluhm B."/>
            <person name="Cannon C."/>
            <person name="Castanera R."/>
            <person name="Culley D."/>
            <person name="Daum C."/>
            <person name="Ezra D."/>
            <person name="Gonzalez J."/>
            <person name="Henrissat B."/>
            <person name="Kuo A."/>
            <person name="Liang C."/>
            <person name="Lipzen A."/>
            <person name="Lutzoni F."/>
            <person name="Magnuson J."/>
            <person name="Mondo S."/>
            <person name="Nolan M."/>
            <person name="Ohm R."/>
            <person name="Pangilinan J."/>
            <person name="Park H.-J."/>
            <person name="Ramirez L."/>
            <person name="Alfaro M."/>
            <person name="Sun H."/>
            <person name="Tritt A."/>
            <person name="Yoshinaga Y."/>
            <person name="Zwiers L.-H."/>
            <person name="Turgeon B."/>
            <person name="Goodwin S."/>
            <person name="Spatafora J."/>
            <person name="Crous P."/>
            <person name="Grigoriev I."/>
        </authorList>
    </citation>
    <scope>NUCLEOTIDE SEQUENCE [LARGE SCALE GENOMIC DNA]</scope>
    <source>
        <strain evidence="3">CBS 304.66</strain>
    </source>
</reference>
<name>A0A9P4K6U3_9PLEO</name>
<feature type="compositionally biased region" description="Polar residues" evidence="1">
    <location>
        <begin position="521"/>
        <end position="532"/>
    </location>
</feature>
<gene>
    <name evidence="2" type="ORF">CC78DRAFT_581006</name>
</gene>
<sequence>MAKFILHGDFLQELQSSLIDFLSESTDTLRQISVSQAEDVEDLHHSLTPKETSIAPEATLLHPSTPLVPQAEGLQYNLILNETSPATDTSPLQTSEPWVKQFEDAEGLQVDLTSNEKSMSPDTSLFQTSSQWVGQVEDAESLQGDLAPKALDNSLLVEGFQYDFAPAETSTAATSESHRVQTSGSSRPLGEHLILELHKDIAGKIPLSESEARDPKYYVGCLWEEERENVYNYLICKLILLSCGDFSFASGYWPRGILNTGYVFAPTSNPEYPDDITSFEINSTNAKNELAPFHEGNLPLPTSFIDELRMFLDYDFDYTPLEFLYHETGEPILGVNGEHLRNIKILPRHISTAVEGWRLHYWFSMDLRIRFTDIWARMNFSSWDEGGVGPMELGRVQMEHILKDRLRKFRTQHGILAPDCYFDPTTYCVTPDDMEAIGKLSPTQLKYGVWWEVDEEKGVMYQPNPMNEATPWQKVYYTLPLKTGMSERVKRILEHKKLMEKMEVALESYGPVQVPAPPRGTMSQITPESSPQALPKSTPRSTPRRKRTASESPSVKPSPTKRRNTGNRTTPAMLATPPRSNTTSPSRKTTQRTSPYRAMNPHQSIQHRQWLISTPPTPPNHSLMYKNFITMTQNERASLLLPVLQSGPQGGIGASRQREALSRATPDAVANK</sequence>
<feature type="region of interest" description="Disordered" evidence="1">
    <location>
        <begin position="511"/>
        <end position="597"/>
    </location>
</feature>
<dbReference type="OrthoDB" id="5409522at2759"/>
<comment type="caution">
    <text evidence="2">The sequence shown here is derived from an EMBL/GenBank/DDBJ whole genome shotgun (WGS) entry which is preliminary data.</text>
</comment>
<protein>
    <submittedName>
        <fullName evidence="2">Uncharacterized protein</fullName>
    </submittedName>
</protein>
<accession>A0A9P4K6U3</accession>
<evidence type="ECO:0000256" key="1">
    <source>
        <dbReference type="SAM" id="MobiDB-lite"/>
    </source>
</evidence>
<organism evidence="2 3">
    <name type="scientific">Lojkania enalia</name>
    <dbReference type="NCBI Taxonomy" id="147567"/>
    <lineage>
        <taxon>Eukaryota</taxon>
        <taxon>Fungi</taxon>
        <taxon>Dikarya</taxon>
        <taxon>Ascomycota</taxon>
        <taxon>Pezizomycotina</taxon>
        <taxon>Dothideomycetes</taxon>
        <taxon>Pleosporomycetidae</taxon>
        <taxon>Pleosporales</taxon>
        <taxon>Pleosporales incertae sedis</taxon>
        <taxon>Lojkania</taxon>
    </lineage>
</organism>
<dbReference type="AlphaFoldDB" id="A0A9P4K6U3"/>
<proteinExistence type="predicted"/>